<evidence type="ECO:0000313" key="2">
    <source>
        <dbReference type="Proteomes" id="UP000324222"/>
    </source>
</evidence>
<proteinExistence type="predicted"/>
<comment type="caution">
    <text evidence="1">The sequence shown here is derived from an EMBL/GenBank/DDBJ whole genome shotgun (WGS) entry which is preliminary data.</text>
</comment>
<dbReference type="EMBL" id="VSRR010013725">
    <property type="protein sequence ID" value="MPC56141.1"/>
    <property type="molecule type" value="Genomic_DNA"/>
</dbReference>
<reference evidence="1 2" key="1">
    <citation type="submission" date="2019-05" db="EMBL/GenBank/DDBJ databases">
        <title>Another draft genome of Portunus trituberculatus and its Hox gene families provides insights of decapod evolution.</title>
        <authorList>
            <person name="Jeong J.-H."/>
            <person name="Song I."/>
            <person name="Kim S."/>
            <person name="Choi T."/>
            <person name="Kim D."/>
            <person name="Ryu S."/>
            <person name="Kim W."/>
        </authorList>
    </citation>
    <scope>NUCLEOTIDE SEQUENCE [LARGE SCALE GENOMIC DNA]</scope>
    <source>
        <tissue evidence="1">Muscle</tissue>
    </source>
</reference>
<evidence type="ECO:0000313" key="1">
    <source>
        <dbReference type="EMBL" id="MPC56141.1"/>
    </source>
</evidence>
<dbReference type="AlphaFoldDB" id="A0A5B7G825"/>
<gene>
    <name evidence="1" type="ORF">E2C01_050093</name>
</gene>
<accession>A0A5B7G825</accession>
<dbReference type="Proteomes" id="UP000324222">
    <property type="component" value="Unassembled WGS sequence"/>
</dbReference>
<sequence length="62" mass="6814">MFTSNTCFFMVLPRRTRQGVDDVLTSGPRFPSLIASVCPAISGSRPIKAAFHEINKDHSFTG</sequence>
<organism evidence="1 2">
    <name type="scientific">Portunus trituberculatus</name>
    <name type="common">Swimming crab</name>
    <name type="synonym">Neptunus trituberculatus</name>
    <dbReference type="NCBI Taxonomy" id="210409"/>
    <lineage>
        <taxon>Eukaryota</taxon>
        <taxon>Metazoa</taxon>
        <taxon>Ecdysozoa</taxon>
        <taxon>Arthropoda</taxon>
        <taxon>Crustacea</taxon>
        <taxon>Multicrustacea</taxon>
        <taxon>Malacostraca</taxon>
        <taxon>Eumalacostraca</taxon>
        <taxon>Eucarida</taxon>
        <taxon>Decapoda</taxon>
        <taxon>Pleocyemata</taxon>
        <taxon>Brachyura</taxon>
        <taxon>Eubrachyura</taxon>
        <taxon>Portunoidea</taxon>
        <taxon>Portunidae</taxon>
        <taxon>Portuninae</taxon>
        <taxon>Portunus</taxon>
    </lineage>
</organism>
<keyword evidence="2" id="KW-1185">Reference proteome</keyword>
<protein>
    <submittedName>
        <fullName evidence="1">Uncharacterized protein</fullName>
    </submittedName>
</protein>
<name>A0A5B7G825_PORTR</name>